<dbReference type="EMBL" id="OB662399">
    <property type="protein sequence ID" value="CAD7229995.1"/>
    <property type="molecule type" value="Genomic_DNA"/>
</dbReference>
<reference evidence="1" key="1">
    <citation type="submission" date="2020-11" db="EMBL/GenBank/DDBJ databases">
        <authorList>
            <person name="Tran Van P."/>
        </authorList>
    </citation>
    <scope>NUCLEOTIDE SEQUENCE</scope>
</reference>
<sequence length="334" mass="39007">MAYDWGPVLQNLLVSNDVSCRRFGAHTIWQRLSNPESFKPESVPWNDLFTNVKTVLFEELDLLKKQLPELDRIEQHLPSTNELENTGDVEKLFRLASKTVECAKNFQYNVLELENVLDLVVAGLDQPFRRRHFQHNFLSFISSSVASNPYFMQTISKEQWKAVHERVVKCPNNPIQFLMDFWSQGNRHGAQWTFDDRSFVVRVLNSTLAVVQPGDQEFDHNYLPKTIQIVSKYCQQRAQTNPWDSLEVFQLFVEKYKTVAYRKPRFDGIFNDKETVNGGCFVHPGKPRYIGIGEELIRRLSLLMDLMRSFVCNFYNDNPSTPPWEETVLTAFIR</sequence>
<name>A0A7R8WE66_9CRUS</name>
<organism evidence="1">
    <name type="scientific">Cyprideis torosa</name>
    <dbReference type="NCBI Taxonomy" id="163714"/>
    <lineage>
        <taxon>Eukaryota</taxon>
        <taxon>Metazoa</taxon>
        <taxon>Ecdysozoa</taxon>
        <taxon>Arthropoda</taxon>
        <taxon>Crustacea</taxon>
        <taxon>Oligostraca</taxon>
        <taxon>Ostracoda</taxon>
        <taxon>Podocopa</taxon>
        <taxon>Podocopida</taxon>
        <taxon>Cytherocopina</taxon>
        <taxon>Cytheroidea</taxon>
        <taxon>Cytherideidae</taxon>
        <taxon>Cyprideis</taxon>
    </lineage>
</organism>
<dbReference type="AlphaFoldDB" id="A0A7R8WE66"/>
<protein>
    <submittedName>
        <fullName evidence="1">Uncharacterized protein</fullName>
    </submittedName>
</protein>
<accession>A0A7R8WE66</accession>
<gene>
    <name evidence="1" type="ORF">CTOB1V02_LOCUS7859</name>
</gene>
<proteinExistence type="predicted"/>
<evidence type="ECO:0000313" key="1">
    <source>
        <dbReference type="EMBL" id="CAD7229995.1"/>
    </source>
</evidence>